<dbReference type="InterPro" id="IPR014044">
    <property type="entry name" value="CAP_dom"/>
</dbReference>
<dbReference type="PANTHER" id="PTHR31157:SF1">
    <property type="entry name" value="SCP DOMAIN-CONTAINING PROTEIN"/>
    <property type="match status" value="1"/>
</dbReference>
<accession>A0A1M7ZY38</accession>
<dbReference type="PANTHER" id="PTHR31157">
    <property type="entry name" value="SCP DOMAIN-CONTAINING PROTEIN"/>
    <property type="match status" value="1"/>
</dbReference>
<dbReference type="Pfam" id="PF00188">
    <property type="entry name" value="CAP"/>
    <property type="match status" value="1"/>
</dbReference>
<sequence>MKTQITLLLLFISALSFSQNQNKIDLEKLKTKVVQLINEERTKNGRKEFDLDTQLEKAADDHVKYLTKIKTLSHEQSNSKKKTPKDRVYFYSTNSYTLIGENILFIGIKDHVYSNADLDALALKIFNLWKNSPSHYKNILDVKYTSTAICLNIDWQDKRIYAVQIFGAIEK</sequence>
<keyword evidence="1" id="KW-0732">Signal</keyword>
<feature type="chain" id="PRO_5012274896" evidence="1">
    <location>
        <begin position="19"/>
        <end position="171"/>
    </location>
</feature>
<dbReference type="AlphaFoldDB" id="A0A1M7ZY38"/>
<dbReference type="Proteomes" id="UP000184611">
    <property type="component" value="Unassembled WGS sequence"/>
</dbReference>
<evidence type="ECO:0000313" key="3">
    <source>
        <dbReference type="EMBL" id="SHO73794.1"/>
    </source>
</evidence>
<dbReference type="EMBL" id="FRYK01000004">
    <property type="protein sequence ID" value="SHO73794.1"/>
    <property type="molecule type" value="Genomic_DNA"/>
</dbReference>
<dbReference type="InterPro" id="IPR035940">
    <property type="entry name" value="CAP_sf"/>
</dbReference>
<dbReference type="Gene3D" id="3.40.33.10">
    <property type="entry name" value="CAP"/>
    <property type="match status" value="1"/>
</dbReference>
<organism evidence="3 4">
    <name type="scientific">Flavobacterium cucumis</name>
    <dbReference type="NCBI Taxonomy" id="416016"/>
    <lineage>
        <taxon>Bacteria</taxon>
        <taxon>Pseudomonadati</taxon>
        <taxon>Bacteroidota</taxon>
        <taxon>Flavobacteriia</taxon>
        <taxon>Flavobacteriales</taxon>
        <taxon>Flavobacteriaceae</taxon>
        <taxon>Flavobacterium</taxon>
    </lineage>
</organism>
<dbReference type="RefSeq" id="WP_073584304.1">
    <property type="nucleotide sequence ID" value="NZ_CBCSEA010000007.1"/>
</dbReference>
<gene>
    <name evidence="3" type="ORF">SAMN05443547_2167</name>
</gene>
<evidence type="ECO:0000256" key="1">
    <source>
        <dbReference type="SAM" id="SignalP"/>
    </source>
</evidence>
<dbReference type="SUPFAM" id="SSF55797">
    <property type="entry name" value="PR-1-like"/>
    <property type="match status" value="1"/>
</dbReference>
<dbReference type="OrthoDB" id="1360652at2"/>
<dbReference type="STRING" id="416016.SAMN05443547_2167"/>
<evidence type="ECO:0000259" key="2">
    <source>
        <dbReference type="Pfam" id="PF00188"/>
    </source>
</evidence>
<keyword evidence="4" id="KW-1185">Reference proteome</keyword>
<proteinExistence type="predicted"/>
<protein>
    <submittedName>
        <fullName evidence="3">Uncharacterized conserved protein YkwD, contains CAP (CSP/antigen 5/PR1) domain</fullName>
    </submittedName>
</protein>
<feature type="domain" description="SCP" evidence="2">
    <location>
        <begin position="35"/>
        <end position="166"/>
    </location>
</feature>
<reference evidence="4" key="1">
    <citation type="submission" date="2016-12" db="EMBL/GenBank/DDBJ databases">
        <authorList>
            <person name="Varghese N."/>
            <person name="Submissions S."/>
        </authorList>
    </citation>
    <scope>NUCLEOTIDE SEQUENCE [LARGE SCALE GENOMIC DNA]</scope>
    <source>
        <strain evidence="4">DSM 18830</strain>
    </source>
</reference>
<name>A0A1M7ZY38_9FLAO</name>
<dbReference type="CDD" id="cd05379">
    <property type="entry name" value="CAP_bacterial"/>
    <property type="match status" value="1"/>
</dbReference>
<feature type="signal peptide" evidence="1">
    <location>
        <begin position="1"/>
        <end position="18"/>
    </location>
</feature>
<evidence type="ECO:0000313" key="4">
    <source>
        <dbReference type="Proteomes" id="UP000184611"/>
    </source>
</evidence>